<name>A0ABN7XB86_GIGMA</name>
<sequence length="118" mass="12909">MLKPDTSQIVADVGLGMRDFTGLLTLIGSDAVDNSMGRIAIDPLSFMMSVISSFGLIGLTRNLLKQAIGKYNCEALGFDIRGIMSTYKNPFNNEFYNLRGLIRCRVLTENGLENIPGS</sequence>
<protein>
    <submittedName>
        <fullName evidence="1">20921_t:CDS:1</fullName>
    </submittedName>
</protein>
<gene>
    <name evidence="1" type="ORF">GMARGA_LOCUS40410</name>
</gene>
<evidence type="ECO:0000313" key="2">
    <source>
        <dbReference type="Proteomes" id="UP000789901"/>
    </source>
</evidence>
<dbReference type="Proteomes" id="UP000789901">
    <property type="component" value="Unassembled WGS sequence"/>
</dbReference>
<reference evidence="1 2" key="1">
    <citation type="submission" date="2021-06" db="EMBL/GenBank/DDBJ databases">
        <authorList>
            <person name="Kallberg Y."/>
            <person name="Tangrot J."/>
            <person name="Rosling A."/>
        </authorList>
    </citation>
    <scope>NUCLEOTIDE SEQUENCE [LARGE SCALE GENOMIC DNA]</scope>
    <source>
        <strain evidence="1 2">120-4 pot B 10/14</strain>
    </source>
</reference>
<feature type="non-terminal residue" evidence="1">
    <location>
        <position position="118"/>
    </location>
</feature>
<comment type="caution">
    <text evidence="1">The sequence shown here is derived from an EMBL/GenBank/DDBJ whole genome shotgun (WGS) entry which is preliminary data.</text>
</comment>
<dbReference type="EMBL" id="CAJVQB010102922">
    <property type="protein sequence ID" value="CAG8850813.1"/>
    <property type="molecule type" value="Genomic_DNA"/>
</dbReference>
<organism evidence="1 2">
    <name type="scientific">Gigaspora margarita</name>
    <dbReference type="NCBI Taxonomy" id="4874"/>
    <lineage>
        <taxon>Eukaryota</taxon>
        <taxon>Fungi</taxon>
        <taxon>Fungi incertae sedis</taxon>
        <taxon>Mucoromycota</taxon>
        <taxon>Glomeromycotina</taxon>
        <taxon>Glomeromycetes</taxon>
        <taxon>Diversisporales</taxon>
        <taxon>Gigasporaceae</taxon>
        <taxon>Gigaspora</taxon>
    </lineage>
</organism>
<proteinExistence type="predicted"/>
<keyword evidence="2" id="KW-1185">Reference proteome</keyword>
<evidence type="ECO:0000313" key="1">
    <source>
        <dbReference type="EMBL" id="CAG8850813.1"/>
    </source>
</evidence>
<accession>A0ABN7XB86</accession>